<evidence type="ECO:0000256" key="1">
    <source>
        <dbReference type="ARBA" id="ARBA00004123"/>
    </source>
</evidence>
<dbReference type="InterPro" id="IPR013087">
    <property type="entry name" value="Znf_C2H2_type"/>
</dbReference>
<evidence type="ECO:0000313" key="9">
    <source>
        <dbReference type="Proteomes" id="UP000515154"/>
    </source>
</evidence>
<dbReference type="PROSITE" id="PS50157">
    <property type="entry name" value="ZINC_FINGER_C2H2_2"/>
    <property type="match status" value="3"/>
</dbReference>
<dbReference type="FunFam" id="3.30.160.60:FF:001270">
    <property type="entry name" value="zinc finger protein 583 isoform X1"/>
    <property type="match status" value="1"/>
</dbReference>
<dbReference type="GO" id="GO:0005634">
    <property type="term" value="C:nucleus"/>
    <property type="evidence" value="ECO:0007669"/>
    <property type="project" value="UniProtKB-SubCell"/>
</dbReference>
<evidence type="ECO:0000256" key="4">
    <source>
        <dbReference type="ARBA" id="ARBA00022771"/>
    </source>
</evidence>
<accession>A0A6P7TBI5</accession>
<dbReference type="FunFam" id="3.30.160.60:FF:000557">
    <property type="entry name" value="zinc finger and SCAN domain-containing protein 29"/>
    <property type="match status" value="1"/>
</dbReference>
<gene>
    <name evidence="10" type="primary">LOC115222356</name>
</gene>
<dbReference type="PROSITE" id="PS00028">
    <property type="entry name" value="ZINC_FINGER_C2H2_1"/>
    <property type="match status" value="3"/>
</dbReference>
<keyword evidence="2" id="KW-0479">Metal-binding</keyword>
<keyword evidence="6" id="KW-0539">Nucleus</keyword>
<dbReference type="Pfam" id="PF00096">
    <property type="entry name" value="zf-C2H2"/>
    <property type="match status" value="3"/>
</dbReference>
<organism evidence="9 10">
    <name type="scientific">Octopus sinensis</name>
    <name type="common">East Asian common octopus</name>
    <dbReference type="NCBI Taxonomy" id="2607531"/>
    <lineage>
        <taxon>Eukaryota</taxon>
        <taxon>Metazoa</taxon>
        <taxon>Spiralia</taxon>
        <taxon>Lophotrochozoa</taxon>
        <taxon>Mollusca</taxon>
        <taxon>Cephalopoda</taxon>
        <taxon>Coleoidea</taxon>
        <taxon>Octopodiformes</taxon>
        <taxon>Octopoda</taxon>
        <taxon>Incirrata</taxon>
        <taxon>Octopodidae</taxon>
        <taxon>Octopus</taxon>
    </lineage>
</organism>
<keyword evidence="4 7" id="KW-0863">Zinc-finger</keyword>
<feature type="domain" description="C2H2-type" evidence="8">
    <location>
        <begin position="31"/>
        <end position="58"/>
    </location>
</feature>
<dbReference type="Gene3D" id="3.30.160.60">
    <property type="entry name" value="Classic Zinc Finger"/>
    <property type="match status" value="3"/>
</dbReference>
<evidence type="ECO:0000256" key="6">
    <source>
        <dbReference type="ARBA" id="ARBA00023242"/>
    </source>
</evidence>
<dbReference type="KEGG" id="osn:115222356"/>
<dbReference type="PANTHER" id="PTHR16515:SF49">
    <property type="entry name" value="GASTRULA ZINC FINGER PROTEIN XLCGF49.1-LIKE-RELATED"/>
    <property type="match status" value="1"/>
</dbReference>
<sequence length="180" mass="21100">MPYHCDICGKSFSQNCNFTTHKRIHTGEKPYHCGICGKSFSVTSNLNAHRSIHTGEKPRIHTGEKPYHCDICGKLFTRSGDLNKHKRIHIGKEPYHCDLCLYKLYKFLRFVGIPIYGNIENAFRFYKRQSLGLLCSQHYFHHLKSNRNSLSTFYCHTIARIMQHVHHSDKDNLAKYQDDR</sequence>
<evidence type="ECO:0000256" key="7">
    <source>
        <dbReference type="PROSITE-ProRule" id="PRU00042"/>
    </source>
</evidence>
<feature type="domain" description="C2H2-type" evidence="8">
    <location>
        <begin position="3"/>
        <end position="30"/>
    </location>
</feature>
<dbReference type="Proteomes" id="UP000515154">
    <property type="component" value="Linkage group LG19"/>
</dbReference>
<evidence type="ECO:0000256" key="2">
    <source>
        <dbReference type="ARBA" id="ARBA00022723"/>
    </source>
</evidence>
<evidence type="ECO:0000256" key="5">
    <source>
        <dbReference type="ARBA" id="ARBA00022833"/>
    </source>
</evidence>
<evidence type="ECO:0000256" key="3">
    <source>
        <dbReference type="ARBA" id="ARBA00022737"/>
    </source>
</evidence>
<name>A0A6P7TBI5_9MOLL</name>
<reference evidence="10" key="1">
    <citation type="submission" date="2025-08" db="UniProtKB">
        <authorList>
            <consortium name="RefSeq"/>
        </authorList>
    </citation>
    <scope>IDENTIFICATION</scope>
</reference>
<protein>
    <submittedName>
        <fullName evidence="10">Zinc finger protein 98-like</fullName>
    </submittedName>
</protein>
<dbReference type="GO" id="GO:0008270">
    <property type="term" value="F:zinc ion binding"/>
    <property type="evidence" value="ECO:0007669"/>
    <property type="project" value="UniProtKB-KW"/>
</dbReference>
<dbReference type="SUPFAM" id="SSF57667">
    <property type="entry name" value="beta-beta-alpha zinc fingers"/>
    <property type="match status" value="2"/>
</dbReference>
<dbReference type="AlphaFoldDB" id="A0A6P7TBI5"/>
<keyword evidence="9" id="KW-1185">Reference proteome</keyword>
<dbReference type="InterPro" id="IPR036236">
    <property type="entry name" value="Znf_C2H2_sf"/>
</dbReference>
<dbReference type="PANTHER" id="PTHR16515">
    <property type="entry name" value="PR DOMAIN ZINC FINGER PROTEIN"/>
    <property type="match status" value="1"/>
</dbReference>
<evidence type="ECO:0000313" key="10">
    <source>
        <dbReference type="RefSeq" id="XP_029648413.1"/>
    </source>
</evidence>
<dbReference type="GO" id="GO:0010468">
    <property type="term" value="P:regulation of gene expression"/>
    <property type="evidence" value="ECO:0007669"/>
    <property type="project" value="TreeGrafter"/>
</dbReference>
<keyword evidence="5" id="KW-0862">Zinc</keyword>
<comment type="subcellular location">
    <subcellularLocation>
        <location evidence="1">Nucleus</location>
    </subcellularLocation>
</comment>
<keyword evidence="3" id="KW-0677">Repeat</keyword>
<feature type="domain" description="C2H2-type" evidence="8">
    <location>
        <begin position="67"/>
        <end position="94"/>
    </location>
</feature>
<dbReference type="RefSeq" id="XP_029648413.1">
    <property type="nucleotide sequence ID" value="XM_029792553.1"/>
</dbReference>
<dbReference type="SMART" id="SM00355">
    <property type="entry name" value="ZnF_C2H2"/>
    <property type="match status" value="3"/>
</dbReference>
<dbReference type="FunFam" id="3.30.160.60:FF:001498">
    <property type="entry name" value="Zinc finger protein 404"/>
    <property type="match status" value="1"/>
</dbReference>
<dbReference type="InterPro" id="IPR050331">
    <property type="entry name" value="Zinc_finger"/>
</dbReference>
<evidence type="ECO:0000259" key="8">
    <source>
        <dbReference type="PROSITE" id="PS50157"/>
    </source>
</evidence>
<proteinExistence type="predicted"/>